<evidence type="ECO:0000256" key="1">
    <source>
        <dbReference type="SAM" id="MobiDB-lite"/>
    </source>
</evidence>
<feature type="compositionally biased region" description="Basic residues" evidence="1">
    <location>
        <begin position="170"/>
        <end position="179"/>
    </location>
</feature>
<dbReference type="OrthoDB" id="3342809at2759"/>
<organism evidence="2 3">
    <name type="scientific">Olpidium bornovanus</name>
    <dbReference type="NCBI Taxonomy" id="278681"/>
    <lineage>
        <taxon>Eukaryota</taxon>
        <taxon>Fungi</taxon>
        <taxon>Fungi incertae sedis</taxon>
        <taxon>Olpidiomycota</taxon>
        <taxon>Olpidiomycotina</taxon>
        <taxon>Olpidiomycetes</taxon>
        <taxon>Olpidiales</taxon>
        <taxon>Olpidiaceae</taxon>
        <taxon>Olpidium</taxon>
    </lineage>
</organism>
<dbReference type="PANTHER" id="PTHR37211">
    <property type="entry name" value="EXPRESSED PROTEIN"/>
    <property type="match status" value="1"/>
</dbReference>
<dbReference type="Proteomes" id="UP000673691">
    <property type="component" value="Unassembled WGS sequence"/>
</dbReference>
<dbReference type="EMBL" id="JAEFCI010012724">
    <property type="protein sequence ID" value="KAG5455830.1"/>
    <property type="molecule type" value="Genomic_DNA"/>
</dbReference>
<dbReference type="CDD" id="cd02440">
    <property type="entry name" value="AdoMet_MTases"/>
    <property type="match status" value="1"/>
</dbReference>
<evidence type="ECO:0000313" key="3">
    <source>
        <dbReference type="Proteomes" id="UP000673691"/>
    </source>
</evidence>
<feature type="compositionally biased region" description="Low complexity" evidence="1">
    <location>
        <begin position="1"/>
        <end position="16"/>
    </location>
</feature>
<proteinExistence type="predicted"/>
<sequence>MGVPAANPAENPAENPVTTPACRGRPPPAGVGLCVARTFVLPPLTERQTERTRVRRDSRLLGIGKIALVEKYVNDYLCRWKGNGGGHAAALTLRPPPNTHRMGGKKQTRARRAAAAAAAEDVPAGPARWLAAAERPQLAARAAAEMLSPVSSPPLTSSSAGDGLSEVRATSRKKDRRRGLPPGQPTVAQTVNRYECYEQSVQEPRREISCIISIHRQVTMELSARRDVCASLPPPRVLREDFCGTAILSREWALRNVQNVAYGVDIDPAVVLYARERTLKDAKRGSVEDRVQLYVGDVLTCG</sequence>
<protein>
    <submittedName>
        <fullName evidence="2">Uncharacterized protein</fullName>
    </submittedName>
</protein>
<dbReference type="AlphaFoldDB" id="A0A8H7ZMD0"/>
<accession>A0A8H7ZMD0</accession>
<evidence type="ECO:0000313" key="2">
    <source>
        <dbReference type="EMBL" id="KAG5455830.1"/>
    </source>
</evidence>
<dbReference type="Gene3D" id="3.40.50.150">
    <property type="entry name" value="Vaccinia Virus protein VP39"/>
    <property type="match status" value="1"/>
</dbReference>
<name>A0A8H7ZMD0_9FUNG</name>
<gene>
    <name evidence="2" type="ORF">BJ554DRAFT_4617</name>
</gene>
<dbReference type="InterPro" id="IPR029063">
    <property type="entry name" value="SAM-dependent_MTases_sf"/>
</dbReference>
<dbReference type="SUPFAM" id="SSF53335">
    <property type="entry name" value="S-adenosyl-L-methionine-dependent methyltransferases"/>
    <property type="match status" value="1"/>
</dbReference>
<feature type="compositionally biased region" description="Low complexity" evidence="1">
    <location>
        <begin position="148"/>
        <end position="159"/>
    </location>
</feature>
<feature type="region of interest" description="Disordered" evidence="1">
    <location>
        <begin position="1"/>
        <end position="21"/>
    </location>
</feature>
<dbReference type="PANTHER" id="PTHR37211:SF1">
    <property type="entry name" value="EXPRESSED PROTEIN"/>
    <property type="match status" value="1"/>
</dbReference>
<comment type="caution">
    <text evidence="2">The sequence shown here is derived from an EMBL/GenBank/DDBJ whole genome shotgun (WGS) entry which is preliminary data.</text>
</comment>
<feature type="region of interest" description="Disordered" evidence="1">
    <location>
        <begin position="148"/>
        <end position="187"/>
    </location>
</feature>
<reference evidence="2 3" key="1">
    <citation type="journal article" name="Sci. Rep.">
        <title>Genome-scale phylogenetic analyses confirm Olpidium as the closest living zoosporic fungus to the non-flagellated, terrestrial fungi.</title>
        <authorList>
            <person name="Chang Y."/>
            <person name="Rochon D."/>
            <person name="Sekimoto S."/>
            <person name="Wang Y."/>
            <person name="Chovatia M."/>
            <person name="Sandor L."/>
            <person name="Salamov A."/>
            <person name="Grigoriev I.V."/>
            <person name="Stajich J.E."/>
            <person name="Spatafora J.W."/>
        </authorList>
    </citation>
    <scope>NUCLEOTIDE SEQUENCE [LARGE SCALE GENOMIC DNA]</scope>
    <source>
        <strain evidence="2">S191</strain>
    </source>
</reference>
<keyword evidence="3" id="KW-1185">Reference proteome</keyword>